<dbReference type="InterPro" id="IPR009078">
    <property type="entry name" value="Ferritin-like_SF"/>
</dbReference>
<dbReference type="InterPro" id="IPR010386">
    <property type="entry name" value="tRNA-Hydrxlase_MiaE"/>
</dbReference>
<dbReference type="InterPro" id="IPR012347">
    <property type="entry name" value="Ferritin-like"/>
</dbReference>
<dbReference type="Gene3D" id="1.20.1260.10">
    <property type="match status" value="1"/>
</dbReference>
<gene>
    <name evidence="1" type="ORF">GETHOR_19030</name>
</gene>
<evidence type="ECO:0000313" key="1">
    <source>
        <dbReference type="EMBL" id="BDU69802.1"/>
    </source>
</evidence>
<dbReference type="Pfam" id="PF06175">
    <property type="entry name" value="MiaE"/>
    <property type="match status" value="1"/>
</dbReference>
<dbReference type="PANTHER" id="PTHR42637">
    <property type="entry name" value="TRNA-(MS[2]IO[6]A)-HYDROXYLASE"/>
    <property type="match status" value="1"/>
</dbReference>
<dbReference type="SUPFAM" id="SSF47240">
    <property type="entry name" value="Ferritin-like"/>
    <property type="match status" value="1"/>
</dbReference>
<dbReference type="PANTHER" id="PTHR42637:SF1">
    <property type="entry name" value="TRNA 2-(METHYLSULFANYL)-N(6)-ISOPENTENYLADENOSINE(37) HYDROXYLASE"/>
    <property type="match status" value="1"/>
</dbReference>
<keyword evidence="2" id="KW-1185">Reference proteome</keyword>
<evidence type="ECO:0000313" key="2">
    <source>
        <dbReference type="Proteomes" id="UP001242010"/>
    </source>
</evidence>
<dbReference type="EMBL" id="AP027079">
    <property type="protein sequence ID" value="BDU69802.1"/>
    <property type="molecule type" value="Genomic_DNA"/>
</dbReference>
<proteinExistence type="predicted"/>
<sequence length="197" mass="21862">MNGFKPPLPLRSDTPAAWADAALADPEALLSDHAHCEKKAALTALNMAQHLSDMPRASVLLARLAEEELNHYRRVLEALQTFGWKLRPDHGNAYAQALHKLASKGLLDQLLIAALIEARSCERLGLLERAWAVQPAPGPKSWLAFLLELEHCEAGHAQVYRSLAEERFGAAAATRMDWWLDREVEVIGALPWRSAVH</sequence>
<protein>
    <submittedName>
        <fullName evidence="1">tRNA-(Ms[2]io[6]A)-hydroxylase</fullName>
    </submittedName>
</protein>
<name>A0ABN6V058_9BACT</name>
<dbReference type="RefSeq" id="WP_286353523.1">
    <property type="nucleotide sequence ID" value="NZ_AP027079.1"/>
</dbReference>
<accession>A0ABN6V058</accession>
<dbReference type="Proteomes" id="UP001242010">
    <property type="component" value="Chromosome"/>
</dbReference>
<organism evidence="1 2">
    <name type="scientific">Geothrix oryzae</name>
    <dbReference type="NCBI Taxonomy" id="2927975"/>
    <lineage>
        <taxon>Bacteria</taxon>
        <taxon>Pseudomonadati</taxon>
        <taxon>Acidobacteriota</taxon>
        <taxon>Holophagae</taxon>
        <taxon>Holophagales</taxon>
        <taxon>Holophagaceae</taxon>
        <taxon>Geothrix</taxon>
    </lineage>
</organism>
<reference evidence="2" key="1">
    <citation type="journal article" date="2023" name="Int. J. Syst. Evol. Microbiol.">
        <title>Mesoterricola silvestris gen. nov., sp. nov., Mesoterricola sediminis sp. nov., Geothrix oryzae sp. nov., Geothrix edaphica sp. nov., Geothrix rubra sp. nov., and Geothrix limicola sp. nov., six novel members of Acidobacteriota isolated from soils.</title>
        <authorList>
            <person name="Itoh H."/>
            <person name="Sugisawa Y."/>
            <person name="Mise K."/>
            <person name="Xu Z."/>
            <person name="Kuniyasu M."/>
            <person name="Ushijima N."/>
            <person name="Kawano K."/>
            <person name="Kobayashi E."/>
            <person name="Shiratori Y."/>
            <person name="Masuda Y."/>
            <person name="Senoo K."/>
        </authorList>
    </citation>
    <scope>NUCLEOTIDE SEQUENCE [LARGE SCALE GENOMIC DNA]</scope>
    <source>
        <strain evidence="2">Red222</strain>
    </source>
</reference>